<evidence type="ECO:0000313" key="3">
    <source>
        <dbReference type="Proteomes" id="UP000245390"/>
    </source>
</evidence>
<keyword evidence="1" id="KW-0732">Signal</keyword>
<feature type="chain" id="PRO_5016317995" evidence="1">
    <location>
        <begin position="26"/>
        <end position="206"/>
    </location>
</feature>
<dbReference type="AlphaFoldDB" id="A0A316G2L2"/>
<dbReference type="RefSeq" id="WP_241239744.1">
    <property type="nucleotide sequence ID" value="NZ_CP034588.1"/>
</dbReference>
<organism evidence="2 3">
    <name type="scientific">Silicimonas algicola</name>
    <dbReference type="NCBI Taxonomy" id="1826607"/>
    <lineage>
        <taxon>Bacteria</taxon>
        <taxon>Pseudomonadati</taxon>
        <taxon>Pseudomonadota</taxon>
        <taxon>Alphaproteobacteria</taxon>
        <taxon>Rhodobacterales</taxon>
        <taxon>Paracoccaceae</taxon>
    </lineage>
</organism>
<keyword evidence="3" id="KW-1185">Reference proteome</keyword>
<reference evidence="2 3" key="1">
    <citation type="submission" date="2018-05" db="EMBL/GenBank/DDBJ databases">
        <title>Genomic Encyclopedia of Type Strains, Phase IV (KMG-IV): sequencing the most valuable type-strain genomes for metagenomic binning, comparative biology and taxonomic classification.</title>
        <authorList>
            <person name="Goeker M."/>
        </authorList>
    </citation>
    <scope>NUCLEOTIDE SEQUENCE [LARGE SCALE GENOMIC DNA]</scope>
    <source>
        <strain evidence="2 3">DSM 103371</strain>
    </source>
</reference>
<dbReference type="EMBL" id="QGGV01000009">
    <property type="protein sequence ID" value="PWK55089.1"/>
    <property type="molecule type" value="Genomic_DNA"/>
</dbReference>
<comment type="caution">
    <text evidence="2">The sequence shown here is derived from an EMBL/GenBank/DDBJ whole genome shotgun (WGS) entry which is preliminary data.</text>
</comment>
<name>A0A316G2L2_9RHOB</name>
<accession>A0A316G2L2</accession>
<evidence type="ECO:0000313" key="2">
    <source>
        <dbReference type="EMBL" id="PWK55089.1"/>
    </source>
</evidence>
<dbReference type="Proteomes" id="UP000245390">
    <property type="component" value="Unassembled WGS sequence"/>
</dbReference>
<sequence>MKRNTALLTVAIAGLLNLFAMTADAADYADPTWPCIQRKVETLSPALMWSHPLPETPASKEESAAVDLMAERLTLRRSDLESLRPEVQAFAERYSGDPEVMGRVFQRAFKGLDTRRTRIIKGIADFSLSQIALAKSIENTRSEMDTQMAADEPDFDRVDELEEKLDWDQLIYSDRQKSITYLCETPQLIERRLFGIAQLLAEHVVD</sequence>
<proteinExistence type="predicted"/>
<protein>
    <submittedName>
        <fullName evidence="2">Uncharacterized protein</fullName>
    </submittedName>
</protein>
<feature type="signal peptide" evidence="1">
    <location>
        <begin position="1"/>
        <end position="25"/>
    </location>
</feature>
<gene>
    <name evidence="2" type="ORF">C8D95_109177</name>
</gene>
<evidence type="ECO:0000256" key="1">
    <source>
        <dbReference type="SAM" id="SignalP"/>
    </source>
</evidence>